<keyword evidence="2" id="KW-0812">Transmembrane</keyword>
<feature type="compositionally biased region" description="Basic residues" evidence="1">
    <location>
        <begin position="539"/>
        <end position="550"/>
    </location>
</feature>
<feature type="compositionally biased region" description="Basic residues" evidence="1">
    <location>
        <begin position="1"/>
        <end position="12"/>
    </location>
</feature>
<evidence type="ECO:0000256" key="1">
    <source>
        <dbReference type="SAM" id="MobiDB-lite"/>
    </source>
</evidence>
<dbReference type="InParanoid" id="A0A369K5Z9"/>
<keyword evidence="2" id="KW-0472">Membrane</keyword>
<protein>
    <recommendedName>
        <fullName evidence="5">AB hydrolase-1 domain-containing protein</fullName>
    </recommendedName>
</protein>
<accession>A0A369K5Z9</accession>
<dbReference type="OrthoDB" id="6431331at2759"/>
<keyword evidence="4" id="KW-1185">Reference proteome</keyword>
<evidence type="ECO:0000313" key="4">
    <source>
        <dbReference type="Proteomes" id="UP000076154"/>
    </source>
</evidence>
<proteinExistence type="predicted"/>
<dbReference type="Proteomes" id="UP000076154">
    <property type="component" value="Unassembled WGS sequence"/>
</dbReference>
<keyword evidence="2" id="KW-1133">Transmembrane helix</keyword>
<dbReference type="STRING" id="39966.A0A369K5Z9"/>
<evidence type="ECO:0000313" key="3">
    <source>
        <dbReference type="EMBL" id="RDB30041.1"/>
    </source>
</evidence>
<organism evidence="3 4">
    <name type="scientific">Hypsizygus marmoreus</name>
    <name type="common">White beech mushroom</name>
    <name type="synonym">Agaricus marmoreus</name>
    <dbReference type="NCBI Taxonomy" id="39966"/>
    <lineage>
        <taxon>Eukaryota</taxon>
        <taxon>Fungi</taxon>
        <taxon>Dikarya</taxon>
        <taxon>Basidiomycota</taxon>
        <taxon>Agaricomycotina</taxon>
        <taxon>Agaricomycetes</taxon>
        <taxon>Agaricomycetidae</taxon>
        <taxon>Agaricales</taxon>
        <taxon>Tricholomatineae</taxon>
        <taxon>Lyophyllaceae</taxon>
        <taxon>Hypsizygus</taxon>
    </lineage>
</organism>
<feature type="region of interest" description="Disordered" evidence="1">
    <location>
        <begin position="1"/>
        <end position="29"/>
    </location>
</feature>
<feature type="compositionally biased region" description="Low complexity" evidence="1">
    <location>
        <begin position="510"/>
        <end position="525"/>
    </location>
</feature>
<feature type="transmembrane region" description="Helical" evidence="2">
    <location>
        <begin position="36"/>
        <end position="55"/>
    </location>
</feature>
<gene>
    <name evidence="3" type="ORF">Hypma_013770</name>
</gene>
<dbReference type="EMBL" id="LUEZ02000009">
    <property type="protein sequence ID" value="RDB30041.1"/>
    <property type="molecule type" value="Genomic_DNA"/>
</dbReference>
<feature type="region of interest" description="Disordered" evidence="1">
    <location>
        <begin position="510"/>
        <end position="562"/>
    </location>
</feature>
<evidence type="ECO:0000256" key="2">
    <source>
        <dbReference type="SAM" id="Phobius"/>
    </source>
</evidence>
<comment type="caution">
    <text evidence="3">The sequence shown here is derived from an EMBL/GenBank/DDBJ whole genome shotgun (WGS) entry which is preliminary data.</text>
</comment>
<name>A0A369K5Z9_HYPMA</name>
<evidence type="ECO:0008006" key="5">
    <source>
        <dbReference type="Google" id="ProtNLM"/>
    </source>
</evidence>
<dbReference type="InterPro" id="IPR029058">
    <property type="entry name" value="AB_hydrolase_fold"/>
</dbReference>
<dbReference type="SUPFAM" id="SSF53474">
    <property type="entry name" value="alpha/beta-Hydrolases"/>
    <property type="match status" value="1"/>
</dbReference>
<dbReference type="PANTHER" id="PTHR37471">
    <property type="entry name" value="UNNAMED PRODUCT"/>
    <property type="match status" value="1"/>
</dbReference>
<dbReference type="AlphaFoldDB" id="A0A369K5Z9"/>
<dbReference type="PANTHER" id="PTHR37471:SF1">
    <property type="entry name" value="AB HYDROLASE-1 DOMAIN-CONTAINING PROTEIN"/>
    <property type="match status" value="1"/>
</dbReference>
<sequence>LPAHKTTRRRRPKLDDREYHPRAPLSQRSPSQCHRLRLITPASIVYLGASTYYFSFLVSPWIGAFPIAEASFYPLVFLPQKSSETVSASVSQAPTYKPPPLTWSERGKLFLKCCRANLDTIREPDGVSYPAGWFLLPAGRPRKPQTRLRRHDLIGWLLWLLFSFLSEKAKPRKEEWKEELDEYVAKIEELLGQKLNDGRKDSITSMRLTLDPVKIVYRPLAWYSVSTHPLSMLYSNRIQNADSPAQYPDIGILLVELLPISMHMTTHPIPPRPLLIKAFNDILESLDIAHVVLVAHSYGTIIAAYMSLIHSRLIPILLHLPLIAHNFLHRTPSGAMYWQLWYFASTDADVVRTLGRTFFWEEGVLWKGEIRSYMQGEGEGSAWDKGRNVAVVLAGDDHIMPSGSVRQYLYPVGVNPYGKPGLSSSYCLPDQGSQAFTYADQPVPSSSSVLPLYFCPPNQGLEVYPGTGPSVPSSSSDPLSSLCPVGVNPYAYRFPEQKFEMDPFSGQLVPSSSSLLPSSHHPVVVDPRGERGLSSSFPRHSKTRVGKTKRPKDAPAPPKDSALTLQQKRFHLLASSEGATDKSFGLNELDGHWGGYDPKVKRIQKKVHLDEDNVIESHVVNGDGFSATLHHYGALAPPLPAIGLKNGIFDLIHASNLVAERPEAYITGR</sequence>
<reference evidence="3" key="1">
    <citation type="submission" date="2018-04" db="EMBL/GenBank/DDBJ databases">
        <title>Whole genome sequencing of Hypsizygus marmoreus.</title>
        <authorList>
            <person name="Choi I.-G."/>
            <person name="Min B."/>
            <person name="Kim J.-G."/>
            <person name="Kim S."/>
            <person name="Oh Y.-L."/>
            <person name="Kong W.-S."/>
            <person name="Park H."/>
            <person name="Jeong J."/>
            <person name="Song E.-S."/>
        </authorList>
    </citation>
    <scope>NUCLEOTIDE SEQUENCE [LARGE SCALE GENOMIC DNA]</scope>
    <source>
        <strain evidence="3">51987-8</strain>
    </source>
</reference>
<feature type="non-terminal residue" evidence="3">
    <location>
        <position position="1"/>
    </location>
</feature>